<dbReference type="Gramene" id="OIT36384">
    <property type="protein sequence ID" value="OIT36384"/>
    <property type="gene ID" value="A4A49_35327"/>
</dbReference>
<dbReference type="AlphaFoldDB" id="A0A314L665"/>
<evidence type="ECO:0000313" key="2">
    <source>
        <dbReference type="Proteomes" id="UP000187609"/>
    </source>
</evidence>
<name>A0A314L665_NICAT</name>
<proteinExistence type="predicted"/>
<accession>A0A314L665</accession>
<gene>
    <name evidence="1" type="ORF">A4A49_35327</name>
</gene>
<sequence length="134" mass="15669">MEIIKLGYELYAEGLTRVLRICEFSDRRRGDTSFRSCTKMQLRISSFVIQLLERAKQDLVDKDKGNALIYNPIIMARLNRIDFDAMFAERHKFNHLRVQSPSLEPRWVGAPFASMLRRHQIVTQMNESSAFGLF</sequence>
<evidence type="ECO:0000313" key="1">
    <source>
        <dbReference type="EMBL" id="OIT36384.1"/>
    </source>
</evidence>
<comment type="caution">
    <text evidence="1">The sequence shown here is derived from an EMBL/GenBank/DDBJ whole genome shotgun (WGS) entry which is preliminary data.</text>
</comment>
<reference evidence="1" key="1">
    <citation type="submission" date="2016-11" db="EMBL/GenBank/DDBJ databases">
        <title>The genome of Nicotiana attenuata.</title>
        <authorList>
            <person name="Xu S."/>
            <person name="Brockmoeller T."/>
            <person name="Gaquerel E."/>
            <person name="Navarro A."/>
            <person name="Kuhl H."/>
            <person name="Gase K."/>
            <person name="Ling Z."/>
            <person name="Zhou W."/>
            <person name="Kreitzer C."/>
            <person name="Stanke M."/>
            <person name="Tang H."/>
            <person name="Lyons E."/>
            <person name="Pandey P."/>
            <person name="Pandey S.P."/>
            <person name="Timmermann B."/>
            <person name="Baldwin I.T."/>
        </authorList>
    </citation>
    <scope>NUCLEOTIDE SEQUENCE [LARGE SCALE GENOMIC DNA]</scope>
    <source>
        <strain evidence="1">UT</strain>
    </source>
</reference>
<organism evidence="1 2">
    <name type="scientific">Nicotiana attenuata</name>
    <name type="common">Coyote tobacco</name>
    <dbReference type="NCBI Taxonomy" id="49451"/>
    <lineage>
        <taxon>Eukaryota</taxon>
        <taxon>Viridiplantae</taxon>
        <taxon>Streptophyta</taxon>
        <taxon>Embryophyta</taxon>
        <taxon>Tracheophyta</taxon>
        <taxon>Spermatophyta</taxon>
        <taxon>Magnoliopsida</taxon>
        <taxon>eudicotyledons</taxon>
        <taxon>Gunneridae</taxon>
        <taxon>Pentapetalae</taxon>
        <taxon>asterids</taxon>
        <taxon>lamiids</taxon>
        <taxon>Solanales</taxon>
        <taxon>Solanaceae</taxon>
        <taxon>Nicotianoideae</taxon>
        <taxon>Nicotianeae</taxon>
        <taxon>Nicotiana</taxon>
    </lineage>
</organism>
<dbReference type="Proteomes" id="UP000187609">
    <property type="component" value="Unassembled WGS sequence"/>
</dbReference>
<dbReference type="EMBL" id="MJEQ01000438">
    <property type="protein sequence ID" value="OIT36384.1"/>
    <property type="molecule type" value="Genomic_DNA"/>
</dbReference>
<protein>
    <submittedName>
        <fullName evidence="1">Uncharacterized protein</fullName>
    </submittedName>
</protein>
<keyword evidence="2" id="KW-1185">Reference proteome</keyword>